<evidence type="ECO:0000313" key="3">
    <source>
        <dbReference type="Proteomes" id="UP000298327"/>
    </source>
</evidence>
<evidence type="ECO:0000256" key="1">
    <source>
        <dbReference type="SAM" id="MobiDB-lite"/>
    </source>
</evidence>
<dbReference type="EMBL" id="SEOQ01000105">
    <property type="protein sequence ID" value="TFY70364.1"/>
    <property type="molecule type" value="Genomic_DNA"/>
</dbReference>
<protein>
    <submittedName>
        <fullName evidence="2">Uncharacterized protein</fullName>
    </submittedName>
</protein>
<dbReference type="Proteomes" id="UP000298327">
    <property type="component" value="Unassembled WGS sequence"/>
</dbReference>
<dbReference type="OrthoDB" id="2497682at2759"/>
<name>A0A4Y9Z7C9_9AGAM</name>
<reference evidence="2 3" key="1">
    <citation type="submission" date="2019-02" db="EMBL/GenBank/DDBJ databases">
        <title>Genome sequencing of the rare red list fungi Dentipellis fragilis.</title>
        <authorList>
            <person name="Buettner E."/>
            <person name="Kellner H."/>
        </authorList>
    </citation>
    <scope>NUCLEOTIDE SEQUENCE [LARGE SCALE GENOMIC DNA]</scope>
    <source>
        <strain evidence="2 3">DSM 105465</strain>
    </source>
</reference>
<organism evidence="2 3">
    <name type="scientific">Dentipellis fragilis</name>
    <dbReference type="NCBI Taxonomy" id="205917"/>
    <lineage>
        <taxon>Eukaryota</taxon>
        <taxon>Fungi</taxon>
        <taxon>Dikarya</taxon>
        <taxon>Basidiomycota</taxon>
        <taxon>Agaricomycotina</taxon>
        <taxon>Agaricomycetes</taxon>
        <taxon>Russulales</taxon>
        <taxon>Hericiaceae</taxon>
        <taxon>Dentipellis</taxon>
    </lineage>
</organism>
<dbReference type="AlphaFoldDB" id="A0A4Y9Z7C9"/>
<comment type="caution">
    <text evidence="2">The sequence shown here is derived from an EMBL/GenBank/DDBJ whole genome shotgun (WGS) entry which is preliminary data.</text>
</comment>
<feature type="region of interest" description="Disordered" evidence="1">
    <location>
        <begin position="53"/>
        <end position="74"/>
    </location>
</feature>
<accession>A0A4Y9Z7C9</accession>
<evidence type="ECO:0000313" key="2">
    <source>
        <dbReference type="EMBL" id="TFY70364.1"/>
    </source>
</evidence>
<sequence length="264" mass="28291">MPAIHHTVFSVAHILSLGLLVTPLIFSAHVIAKPVPVPMPFVVSKHYGGSSDAMPRSVNGKHSSHLNATQGDRPHAFYPVANNHTVSESRRDFDNDPLLNNINILNTFYDKANQNAGNLQTYASQSSGGGNVDSTYSQQCGSELQAYKTNMLGFQSIFAQLGADKGLANYDRTNDLETLLKNAVNLNKNALKSVSTMIDEIPTVGPLLGPIVYEIKCILDDLLDATENLSDALINALQPLLRSVIAGYATAACRSGVVVAGLCI</sequence>
<gene>
    <name evidence="2" type="ORF">EVG20_g2632</name>
</gene>
<keyword evidence="3" id="KW-1185">Reference proteome</keyword>
<proteinExistence type="predicted"/>